<reference evidence="1 2" key="1">
    <citation type="submission" date="2022-08" db="EMBL/GenBank/DDBJ databases">
        <title>Paenibacillus endoradicis sp. nov., Paenibacillus radicibacter sp. nov and Paenibacillus pararadicis sp. nov., three cold-adapted plant growth-promoting bacteria isolated from root of Larix gmelinii in Great Khingan.</title>
        <authorList>
            <person name="Xue H."/>
        </authorList>
    </citation>
    <scope>NUCLEOTIDE SEQUENCE [LARGE SCALE GENOMIC DNA]</scope>
    <source>
        <strain evidence="1 2">N5-1-1-5</strain>
    </source>
</reference>
<proteinExistence type="predicted"/>
<evidence type="ECO:0000313" key="1">
    <source>
        <dbReference type="EMBL" id="MCR8634868.1"/>
    </source>
</evidence>
<evidence type="ECO:0000313" key="2">
    <source>
        <dbReference type="Proteomes" id="UP001300012"/>
    </source>
</evidence>
<gene>
    <name evidence="1" type="ORF">NV381_27075</name>
</gene>
<sequence>MTTKDDYEEIKVINYDLAPELIKEAIQNVALPMVKQFDLNLELNPKEKLVVDTNFKIIDKIVVALDDPKLSFDQKNNCLNILMISTK</sequence>
<accession>A0ABT1YNW3</accession>
<organism evidence="1 2">
    <name type="scientific">Paenibacillus radicis</name>
    <name type="common">ex Xue et al. 2023</name>
    <dbReference type="NCBI Taxonomy" id="2972489"/>
    <lineage>
        <taxon>Bacteria</taxon>
        <taxon>Bacillati</taxon>
        <taxon>Bacillota</taxon>
        <taxon>Bacilli</taxon>
        <taxon>Bacillales</taxon>
        <taxon>Paenibacillaceae</taxon>
        <taxon>Paenibacillus</taxon>
    </lineage>
</organism>
<dbReference type="Proteomes" id="UP001300012">
    <property type="component" value="Unassembled WGS sequence"/>
</dbReference>
<protein>
    <submittedName>
        <fullName evidence="1">Uncharacterized protein</fullName>
    </submittedName>
</protein>
<name>A0ABT1YNW3_9BACL</name>
<dbReference type="RefSeq" id="WP_258216425.1">
    <property type="nucleotide sequence ID" value="NZ_JANQBD010000023.1"/>
</dbReference>
<keyword evidence="2" id="KW-1185">Reference proteome</keyword>
<dbReference type="EMBL" id="JANQBD010000023">
    <property type="protein sequence ID" value="MCR8634868.1"/>
    <property type="molecule type" value="Genomic_DNA"/>
</dbReference>
<comment type="caution">
    <text evidence="1">The sequence shown here is derived from an EMBL/GenBank/DDBJ whole genome shotgun (WGS) entry which is preliminary data.</text>
</comment>